<protein>
    <submittedName>
        <fullName evidence="9">TRAP transporter large permease</fullName>
    </submittedName>
</protein>
<keyword evidence="6 7" id="KW-0472">Membrane</keyword>
<evidence type="ECO:0000256" key="5">
    <source>
        <dbReference type="ARBA" id="ARBA00022989"/>
    </source>
</evidence>
<dbReference type="PANTHER" id="PTHR33362">
    <property type="entry name" value="SIALIC ACID TRAP TRANSPORTER PERMEASE PROTEIN SIAT-RELATED"/>
    <property type="match status" value="1"/>
</dbReference>
<feature type="transmembrane region" description="Helical" evidence="7">
    <location>
        <begin position="6"/>
        <end position="32"/>
    </location>
</feature>
<feature type="transmembrane region" description="Helical" evidence="7">
    <location>
        <begin position="53"/>
        <end position="72"/>
    </location>
</feature>
<evidence type="ECO:0000256" key="1">
    <source>
        <dbReference type="ARBA" id="ARBA00004429"/>
    </source>
</evidence>
<evidence type="ECO:0000313" key="10">
    <source>
        <dbReference type="Proteomes" id="UP001597301"/>
    </source>
</evidence>
<dbReference type="EMBL" id="JBHUEO010000048">
    <property type="protein sequence ID" value="MFD1707888.1"/>
    <property type="molecule type" value="Genomic_DNA"/>
</dbReference>
<dbReference type="RefSeq" id="WP_380774744.1">
    <property type="nucleotide sequence ID" value="NZ_JBHUEO010000048.1"/>
</dbReference>
<evidence type="ECO:0000313" key="9">
    <source>
        <dbReference type="EMBL" id="MFD1707888.1"/>
    </source>
</evidence>
<keyword evidence="4 7" id="KW-0812">Transmembrane</keyword>
<keyword evidence="2" id="KW-1003">Cell membrane</keyword>
<accession>A0ABW4KL29</accession>
<proteinExistence type="predicted"/>
<reference evidence="10" key="1">
    <citation type="journal article" date="2019" name="Int. J. Syst. Evol. Microbiol.">
        <title>The Global Catalogue of Microorganisms (GCM) 10K type strain sequencing project: providing services to taxonomists for standard genome sequencing and annotation.</title>
        <authorList>
            <consortium name="The Broad Institute Genomics Platform"/>
            <consortium name="The Broad Institute Genome Sequencing Center for Infectious Disease"/>
            <person name="Wu L."/>
            <person name="Ma J."/>
        </authorList>
    </citation>
    <scope>NUCLEOTIDE SEQUENCE [LARGE SCALE GENOMIC DNA]</scope>
    <source>
        <strain evidence="10">CGMCC 1.12295</strain>
    </source>
</reference>
<feature type="transmembrane region" description="Helical" evidence="7">
    <location>
        <begin position="92"/>
        <end position="125"/>
    </location>
</feature>
<dbReference type="Pfam" id="PF06808">
    <property type="entry name" value="DctM"/>
    <property type="match status" value="1"/>
</dbReference>
<feature type="transmembrane region" description="Helical" evidence="7">
    <location>
        <begin position="357"/>
        <end position="379"/>
    </location>
</feature>
<feature type="transmembrane region" description="Helical" evidence="7">
    <location>
        <begin position="334"/>
        <end position="351"/>
    </location>
</feature>
<keyword evidence="10" id="KW-1185">Reference proteome</keyword>
<keyword evidence="5 7" id="KW-1133">Transmembrane helix</keyword>
<keyword evidence="3" id="KW-0997">Cell inner membrane</keyword>
<dbReference type="InterPro" id="IPR010656">
    <property type="entry name" value="DctM"/>
</dbReference>
<dbReference type="InterPro" id="IPR004681">
    <property type="entry name" value="TRAP_DctM"/>
</dbReference>
<feature type="transmembrane region" description="Helical" evidence="7">
    <location>
        <begin position="239"/>
        <end position="258"/>
    </location>
</feature>
<feature type="domain" description="TRAP C4-dicarboxylate transport system permease DctM subunit" evidence="8">
    <location>
        <begin position="6"/>
        <end position="415"/>
    </location>
</feature>
<organism evidence="9 10">
    <name type="scientific">Siminovitchia sediminis</name>
    <dbReference type="NCBI Taxonomy" id="1274353"/>
    <lineage>
        <taxon>Bacteria</taxon>
        <taxon>Bacillati</taxon>
        <taxon>Bacillota</taxon>
        <taxon>Bacilli</taxon>
        <taxon>Bacillales</taxon>
        <taxon>Bacillaceae</taxon>
        <taxon>Siminovitchia</taxon>
    </lineage>
</organism>
<evidence type="ECO:0000256" key="2">
    <source>
        <dbReference type="ARBA" id="ARBA00022475"/>
    </source>
</evidence>
<evidence type="ECO:0000256" key="6">
    <source>
        <dbReference type="ARBA" id="ARBA00023136"/>
    </source>
</evidence>
<dbReference type="Proteomes" id="UP001597301">
    <property type="component" value="Unassembled WGS sequence"/>
</dbReference>
<comment type="caution">
    <text evidence="9">The sequence shown here is derived from an EMBL/GenBank/DDBJ whole genome shotgun (WGS) entry which is preliminary data.</text>
</comment>
<dbReference type="NCBIfam" id="TIGR00786">
    <property type="entry name" value="dctM"/>
    <property type="match status" value="1"/>
</dbReference>
<dbReference type="PANTHER" id="PTHR33362:SF3">
    <property type="entry name" value="SIALIC ACID TRAP TRANSPORTER PERMEASE PROTEIN SIAT"/>
    <property type="match status" value="1"/>
</dbReference>
<evidence type="ECO:0000256" key="4">
    <source>
        <dbReference type="ARBA" id="ARBA00022692"/>
    </source>
</evidence>
<feature type="transmembrane region" description="Helical" evidence="7">
    <location>
        <begin position="312"/>
        <end position="329"/>
    </location>
</feature>
<feature type="transmembrane region" description="Helical" evidence="7">
    <location>
        <begin position="391"/>
        <end position="412"/>
    </location>
</feature>
<gene>
    <name evidence="9" type="ORF">ACFSCZ_14270</name>
</gene>
<sequence>MVAILFIALFVLLLSGIPVFIALALSSIIALFTFTTLPMEVVAQRMHAGIDKFSLMAIPFFILAANVMQGGGLSSRILHLANAMVGHLRGGLAMTVVIASIFFGAISGSSPATVIAIGALMLPALQKGGYSSGFSNGLIASSSAVAVIIPPSIGLIVYGSVTGVSVGDLFMAGFLPGIVYGAAFMIYSYYIARKHHIPIKQRANKKELWSAFRSSIWALGIPFIIVAGIYGGVFTPTESAAVASVYAIFIALFIYKDLDLKGLIRTSIETGIGTAQIMILLSAASIFAWVLTKFQVPQGLAEMMVSISDSKIAILLMMNIIMLLAGMFIDSASFTIILAPLFLPIATMYGVDPVHLGIIMILNGAIGMYTPPFGLNLFVASGVSKVPVSKIIPGVIPFLFISLITLMIITYIEEISLFLPAILK</sequence>
<evidence type="ECO:0000256" key="7">
    <source>
        <dbReference type="SAM" id="Phobius"/>
    </source>
</evidence>
<name>A0ABW4KL29_9BACI</name>
<feature type="transmembrane region" description="Helical" evidence="7">
    <location>
        <begin position="170"/>
        <end position="190"/>
    </location>
</feature>
<feature type="transmembrane region" description="Helical" evidence="7">
    <location>
        <begin position="137"/>
        <end position="158"/>
    </location>
</feature>
<evidence type="ECO:0000256" key="3">
    <source>
        <dbReference type="ARBA" id="ARBA00022519"/>
    </source>
</evidence>
<comment type="subcellular location">
    <subcellularLocation>
        <location evidence="1">Cell inner membrane</location>
        <topology evidence="1">Multi-pass membrane protein</topology>
    </subcellularLocation>
</comment>
<feature type="transmembrane region" description="Helical" evidence="7">
    <location>
        <begin position="270"/>
        <end position="292"/>
    </location>
</feature>
<dbReference type="PIRSF" id="PIRSF006066">
    <property type="entry name" value="HI0050"/>
    <property type="match status" value="1"/>
</dbReference>
<evidence type="ECO:0000259" key="8">
    <source>
        <dbReference type="Pfam" id="PF06808"/>
    </source>
</evidence>
<feature type="transmembrane region" description="Helical" evidence="7">
    <location>
        <begin position="211"/>
        <end position="233"/>
    </location>
</feature>